<dbReference type="AlphaFoldDB" id="A0A2T5ISB6"/>
<evidence type="ECO:0000256" key="1">
    <source>
        <dbReference type="SAM" id="SignalP"/>
    </source>
</evidence>
<comment type="caution">
    <text evidence="2">The sequence shown here is derived from an EMBL/GenBank/DDBJ whole genome shotgun (WGS) entry which is preliminary data.</text>
</comment>
<keyword evidence="3" id="KW-1185">Reference proteome</keyword>
<dbReference type="OrthoDB" id="1845996at2"/>
<dbReference type="RefSeq" id="WP_107867035.1">
    <property type="nucleotide sequence ID" value="NZ_QAON01000032.1"/>
</dbReference>
<dbReference type="Proteomes" id="UP000244223">
    <property type="component" value="Unassembled WGS sequence"/>
</dbReference>
<evidence type="ECO:0000313" key="3">
    <source>
        <dbReference type="Proteomes" id="UP000244223"/>
    </source>
</evidence>
<dbReference type="Gene3D" id="3.30.530.20">
    <property type="match status" value="1"/>
</dbReference>
<proteinExistence type="predicted"/>
<dbReference type="InterPro" id="IPR023393">
    <property type="entry name" value="START-like_dom_sf"/>
</dbReference>
<feature type="signal peptide" evidence="1">
    <location>
        <begin position="1"/>
        <end position="23"/>
    </location>
</feature>
<gene>
    <name evidence="2" type="ORF">C8N29_1327</name>
</gene>
<accession>A0A2T5ISB6</accession>
<organism evidence="2 3">
    <name type="scientific">Agitococcus lubricus</name>
    <dbReference type="NCBI Taxonomy" id="1077255"/>
    <lineage>
        <taxon>Bacteria</taxon>
        <taxon>Pseudomonadati</taxon>
        <taxon>Pseudomonadota</taxon>
        <taxon>Gammaproteobacteria</taxon>
        <taxon>Moraxellales</taxon>
        <taxon>Moraxellaceae</taxon>
        <taxon>Agitococcus</taxon>
    </lineage>
</organism>
<dbReference type="EMBL" id="QAON01000032">
    <property type="protein sequence ID" value="PTQ86740.1"/>
    <property type="molecule type" value="Genomic_DNA"/>
</dbReference>
<dbReference type="SUPFAM" id="SSF55961">
    <property type="entry name" value="Bet v1-like"/>
    <property type="match status" value="1"/>
</dbReference>
<name>A0A2T5ISB6_9GAMM</name>
<evidence type="ECO:0008006" key="4">
    <source>
        <dbReference type="Google" id="ProtNLM"/>
    </source>
</evidence>
<keyword evidence="1" id="KW-0732">Signal</keyword>
<feature type="chain" id="PRO_5015673801" description="START domain-containing protein" evidence="1">
    <location>
        <begin position="24"/>
        <end position="239"/>
    </location>
</feature>
<reference evidence="2 3" key="1">
    <citation type="submission" date="2018-04" db="EMBL/GenBank/DDBJ databases">
        <title>Genomic Encyclopedia of Archaeal and Bacterial Type Strains, Phase II (KMG-II): from individual species to whole genera.</title>
        <authorList>
            <person name="Goeker M."/>
        </authorList>
    </citation>
    <scope>NUCLEOTIDE SEQUENCE [LARGE SCALE GENOMIC DNA]</scope>
    <source>
        <strain evidence="2 3">DSM 5822</strain>
    </source>
</reference>
<sequence>MLKKLSVIAFAVCTALAPVASIAASGNDDVEELRTDSKRANEWVQIKKDKLKNISTWAKREDGKSIRSFKVEMIVDADLETLARLHFDIENIKRWFWETKESRLLKKVSDREYYFYQVFNAPLTVPDRDSIIHVVVEPFTAKRGYMVMKLNAVPDFMPPQPGKTRVQAQDYYIKFTPIDKNTTRLESEGYIDPGGIIPAWTINFVQRSAPYISMLGLSRMVQLPYYRESKDPLDFVYME</sequence>
<evidence type="ECO:0000313" key="2">
    <source>
        <dbReference type="EMBL" id="PTQ86740.1"/>
    </source>
</evidence>
<protein>
    <recommendedName>
        <fullName evidence="4">START domain-containing protein</fullName>
    </recommendedName>
</protein>